<comment type="subcellular location">
    <subcellularLocation>
        <location evidence="1 14">Cell membrane</location>
        <topology evidence="1 14">Multi-pass membrane protein</topology>
    </subcellularLocation>
</comment>
<feature type="transmembrane region" description="Helical" evidence="14">
    <location>
        <begin position="151"/>
        <end position="176"/>
    </location>
</feature>
<evidence type="ECO:0000256" key="13">
    <source>
        <dbReference type="ARBA" id="ARBA00023136"/>
    </source>
</evidence>
<dbReference type="PIRSF" id="PIRSF006404">
    <property type="entry name" value="UCP006404_Pept_M50_CBS"/>
    <property type="match status" value="1"/>
</dbReference>
<feature type="transmembrane region" description="Helical" evidence="14">
    <location>
        <begin position="109"/>
        <end position="131"/>
    </location>
</feature>
<dbReference type="GO" id="GO:0006508">
    <property type="term" value="P:proteolysis"/>
    <property type="evidence" value="ECO:0007669"/>
    <property type="project" value="UniProtKB-KW"/>
</dbReference>
<feature type="transmembrane region" description="Helical" evidence="14">
    <location>
        <begin position="12"/>
        <end position="35"/>
    </location>
</feature>
<evidence type="ECO:0000256" key="16">
    <source>
        <dbReference type="PIRSR" id="PIRSR006404-2"/>
    </source>
</evidence>
<dbReference type="STRING" id="29539.SAMN02745716_0406"/>
<dbReference type="PANTHER" id="PTHR39188:SF3">
    <property type="entry name" value="STAGE IV SPORULATION PROTEIN FB"/>
    <property type="match status" value="1"/>
</dbReference>
<keyword evidence="11 14" id="KW-0482">Metalloprotease</keyword>
<gene>
    <name evidence="19" type="ORF">SAMN02745716_0406</name>
</gene>
<keyword evidence="13 14" id="KW-0472">Membrane</keyword>
<feature type="binding site" evidence="16">
    <location>
        <position position="177"/>
    </location>
    <ligand>
        <name>Zn(2+)</name>
        <dbReference type="ChEBI" id="CHEBI:29105"/>
        <note>catalytic</note>
    </ligand>
</feature>
<evidence type="ECO:0000256" key="12">
    <source>
        <dbReference type="ARBA" id="ARBA00023122"/>
    </source>
</evidence>
<keyword evidence="20" id="KW-1185">Reference proteome</keyword>
<evidence type="ECO:0000256" key="3">
    <source>
        <dbReference type="ARBA" id="ARBA00022475"/>
    </source>
</evidence>
<protein>
    <recommendedName>
        <fullName evidence="14">Zinc metalloprotease</fullName>
    </recommendedName>
</protein>
<evidence type="ECO:0000256" key="4">
    <source>
        <dbReference type="ARBA" id="ARBA00022670"/>
    </source>
</evidence>
<keyword evidence="10 14" id="KW-1133">Transmembrane helix</keyword>
<evidence type="ECO:0000313" key="19">
    <source>
        <dbReference type="EMBL" id="SEH10545.1"/>
    </source>
</evidence>
<evidence type="ECO:0000256" key="9">
    <source>
        <dbReference type="ARBA" id="ARBA00022833"/>
    </source>
</evidence>
<dbReference type="InterPro" id="IPR046342">
    <property type="entry name" value="CBS_dom_sf"/>
</dbReference>
<keyword evidence="3 14" id="KW-1003">Cell membrane</keyword>
<feature type="transmembrane region" description="Helical" evidence="14">
    <location>
        <begin position="47"/>
        <end position="67"/>
    </location>
</feature>
<dbReference type="Gene3D" id="3.10.580.10">
    <property type="entry name" value="CBS-domain"/>
    <property type="match status" value="2"/>
</dbReference>
<sequence length="392" mass="42323">MPGGGSIELGRIAGIRVGVDASWFLVLFLITWSLTSYYGQLFPGRDTIAFLLACISALLFFTSVLLHELGHALLARRNGIGILGVDLWLFGGIARFDREAPSAGVEFRVSAAGPLVTALIAAACFGAGALLTTPEEMLHATFLERVDVSELTAVLAYLAFVNALLLAFNLLPAFPLDGGRILRAAVWRLTGDRDRATRFAAGLGRLVGLALVAFGIARLVAGSLIGGAWLLFIGYFLYRAARDEALRARFGEPFAGLTVRDVMDHEPVAIPEPTPLDRAFEDFFLRYGWPWFPVIDAEGRLTGLVPRKAIDDVAHERRHELRVAEVMAKGGREAIEAISVPTDAPLERLLASSALVRLGAVMAVDEEGHLRGVVTTTALRRLLRRDGAALAT</sequence>
<keyword evidence="4 14" id="KW-0645">Protease</keyword>
<keyword evidence="7" id="KW-0677">Repeat</keyword>
<organism evidence="19 20">
    <name type="scientific">Thermoleophilum album</name>
    <dbReference type="NCBI Taxonomy" id="29539"/>
    <lineage>
        <taxon>Bacteria</taxon>
        <taxon>Bacillati</taxon>
        <taxon>Actinomycetota</taxon>
        <taxon>Thermoleophilia</taxon>
        <taxon>Thermoleophilales</taxon>
        <taxon>Thermoleophilaceae</taxon>
        <taxon>Thermoleophilum</taxon>
    </lineage>
</organism>
<keyword evidence="9 14" id="KW-0862">Zinc</keyword>
<dbReference type="GO" id="GO:0046872">
    <property type="term" value="F:metal ion binding"/>
    <property type="evidence" value="ECO:0007669"/>
    <property type="project" value="UniProtKB-UniRule"/>
</dbReference>
<dbReference type="RefSeq" id="WP_093115766.1">
    <property type="nucleotide sequence ID" value="NZ_FNWJ01000001.1"/>
</dbReference>
<feature type="binding site" evidence="16">
    <location>
        <position position="67"/>
    </location>
    <ligand>
        <name>Zn(2+)</name>
        <dbReference type="ChEBI" id="CHEBI:29105"/>
        <note>catalytic</note>
    </ligand>
</feature>
<dbReference type="SUPFAM" id="SSF54631">
    <property type="entry name" value="CBS-domain pair"/>
    <property type="match status" value="1"/>
</dbReference>
<keyword evidence="12 17" id="KW-0129">CBS domain</keyword>
<dbReference type="Pfam" id="PF00571">
    <property type="entry name" value="CBS"/>
    <property type="match status" value="1"/>
</dbReference>
<evidence type="ECO:0000256" key="5">
    <source>
        <dbReference type="ARBA" id="ARBA00022692"/>
    </source>
</evidence>
<dbReference type="Proteomes" id="UP000222056">
    <property type="component" value="Unassembled WGS sequence"/>
</dbReference>
<evidence type="ECO:0000256" key="10">
    <source>
        <dbReference type="ARBA" id="ARBA00022989"/>
    </source>
</evidence>
<feature type="binding site" evidence="16">
    <location>
        <position position="71"/>
    </location>
    <ligand>
        <name>Zn(2+)</name>
        <dbReference type="ChEBI" id="CHEBI:29105"/>
        <note>catalytic</note>
    </ligand>
</feature>
<feature type="domain" description="CBS" evidence="18">
    <location>
        <begin position="263"/>
        <end position="321"/>
    </location>
</feature>
<evidence type="ECO:0000256" key="17">
    <source>
        <dbReference type="PROSITE-ProRule" id="PRU00703"/>
    </source>
</evidence>
<keyword evidence="6 14" id="KW-0479">Metal-binding</keyword>
<evidence type="ECO:0000256" key="15">
    <source>
        <dbReference type="PIRSR" id="PIRSR006404-1"/>
    </source>
</evidence>
<evidence type="ECO:0000256" key="2">
    <source>
        <dbReference type="ARBA" id="ARBA00007931"/>
    </source>
</evidence>
<dbReference type="InterPro" id="IPR000644">
    <property type="entry name" value="CBS_dom"/>
</dbReference>
<dbReference type="EMBL" id="FNWJ01000001">
    <property type="protein sequence ID" value="SEH10545.1"/>
    <property type="molecule type" value="Genomic_DNA"/>
</dbReference>
<dbReference type="GO" id="GO:0005886">
    <property type="term" value="C:plasma membrane"/>
    <property type="evidence" value="ECO:0007669"/>
    <property type="project" value="UniProtKB-SubCell"/>
</dbReference>
<evidence type="ECO:0000259" key="18">
    <source>
        <dbReference type="PROSITE" id="PS51371"/>
    </source>
</evidence>
<name>A0A1H6FL43_THEAL</name>
<keyword evidence="5 14" id="KW-0812">Transmembrane</keyword>
<proteinExistence type="inferred from homology"/>
<dbReference type="CDD" id="cd06164">
    <property type="entry name" value="S2P-M50_SpoIVFB_CBS"/>
    <property type="match status" value="1"/>
</dbReference>
<dbReference type="GO" id="GO:0008237">
    <property type="term" value="F:metallopeptidase activity"/>
    <property type="evidence" value="ECO:0007669"/>
    <property type="project" value="UniProtKB-UniRule"/>
</dbReference>
<keyword evidence="8 14" id="KW-0378">Hydrolase</keyword>
<dbReference type="OrthoDB" id="9781963at2"/>
<dbReference type="PANTHER" id="PTHR39188">
    <property type="entry name" value="MEMBRANE-ASSOCIATED ZINC METALLOPROTEASE M50B"/>
    <property type="match status" value="1"/>
</dbReference>
<comment type="similarity">
    <text evidence="2 14">Belongs to the peptidase M50B family.</text>
</comment>
<evidence type="ECO:0000256" key="11">
    <source>
        <dbReference type="ARBA" id="ARBA00023049"/>
    </source>
</evidence>
<dbReference type="Pfam" id="PF02163">
    <property type="entry name" value="Peptidase_M50"/>
    <property type="match status" value="1"/>
</dbReference>
<accession>A0A1H6FL43</accession>
<comment type="cofactor">
    <cofactor evidence="14 16">
        <name>Zn(2+)</name>
        <dbReference type="ChEBI" id="CHEBI:29105"/>
    </cofactor>
    <text evidence="14 16">Binds 1 zinc ion per subunit.</text>
</comment>
<evidence type="ECO:0000256" key="6">
    <source>
        <dbReference type="ARBA" id="ARBA00022723"/>
    </source>
</evidence>
<feature type="transmembrane region" description="Helical" evidence="14">
    <location>
        <begin position="79"/>
        <end position="97"/>
    </location>
</feature>
<evidence type="ECO:0000256" key="8">
    <source>
        <dbReference type="ARBA" id="ARBA00022801"/>
    </source>
</evidence>
<evidence type="ECO:0000256" key="1">
    <source>
        <dbReference type="ARBA" id="ARBA00004651"/>
    </source>
</evidence>
<dbReference type="AlphaFoldDB" id="A0A1H6FL43"/>
<evidence type="ECO:0000256" key="14">
    <source>
        <dbReference type="PIRNR" id="PIRNR006404"/>
    </source>
</evidence>
<evidence type="ECO:0000256" key="7">
    <source>
        <dbReference type="ARBA" id="ARBA00022737"/>
    </source>
</evidence>
<feature type="active site" evidence="15">
    <location>
        <position position="68"/>
    </location>
</feature>
<dbReference type="PROSITE" id="PS51371">
    <property type="entry name" value="CBS"/>
    <property type="match status" value="1"/>
</dbReference>
<feature type="transmembrane region" description="Helical" evidence="14">
    <location>
        <begin position="220"/>
        <end position="238"/>
    </location>
</feature>
<reference evidence="20" key="1">
    <citation type="submission" date="2016-10" db="EMBL/GenBank/DDBJ databases">
        <authorList>
            <person name="Varghese N."/>
            <person name="Submissions S."/>
        </authorList>
    </citation>
    <scope>NUCLEOTIDE SEQUENCE [LARGE SCALE GENOMIC DNA]</scope>
    <source>
        <strain evidence="20">ATCC 35263</strain>
    </source>
</reference>
<dbReference type="CDD" id="cd02205">
    <property type="entry name" value="CBS_pair_SF"/>
    <property type="match status" value="1"/>
</dbReference>
<evidence type="ECO:0000313" key="20">
    <source>
        <dbReference type="Proteomes" id="UP000222056"/>
    </source>
</evidence>
<dbReference type="InterPro" id="IPR016483">
    <property type="entry name" value="UCP006404_Pept_M50_CBS"/>
</dbReference>
<dbReference type="InterPro" id="IPR008915">
    <property type="entry name" value="Peptidase_M50"/>
</dbReference>